<accession>A0A4V1ZCM6</accession>
<dbReference type="InterPro" id="IPR002559">
    <property type="entry name" value="Transposase_11"/>
</dbReference>
<protein>
    <submittedName>
        <fullName evidence="2">IS4/IS5 family transposase</fullName>
    </submittedName>
</protein>
<dbReference type="GO" id="GO:0006313">
    <property type="term" value="P:DNA transposition"/>
    <property type="evidence" value="ECO:0007669"/>
    <property type="project" value="InterPro"/>
</dbReference>
<dbReference type="GO" id="GO:0003677">
    <property type="term" value="F:DNA binding"/>
    <property type="evidence" value="ECO:0007669"/>
    <property type="project" value="InterPro"/>
</dbReference>
<evidence type="ECO:0000313" key="3">
    <source>
        <dbReference type="Proteomes" id="UP000293162"/>
    </source>
</evidence>
<name>A0A4V1ZCM6_9BACT</name>
<proteinExistence type="predicted"/>
<evidence type="ECO:0000313" key="2">
    <source>
        <dbReference type="EMBL" id="RYU93190.1"/>
    </source>
</evidence>
<dbReference type="OrthoDB" id="706456at2"/>
<organism evidence="2 3">
    <name type="scientific">Emticicia agri</name>
    <dbReference type="NCBI Taxonomy" id="2492393"/>
    <lineage>
        <taxon>Bacteria</taxon>
        <taxon>Pseudomonadati</taxon>
        <taxon>Bacteroidota</taxon>
        <taxon>Cytophagia</taxon>
        <taxon>Cytophagales</taxon>
        <taxon>Leadbetterellaceae</taxon>
        <taxon>Emticicia</taxon>
    </lineage>
</organism>
<feature type="domain" description="Transposase IS4-like" evidence="1">
    <location>
        <begin position="110"/>
        <end position="289"/>
    </location>
</feature>
<gene>
    <name evidence="2" type="ORF">EWM59_23215</name>
</gene>
<dbReference type="AlphaFoldDB" id="A0A4V1ZCM6"/>
<evidence type="ECO:0000259" key="1">
    <source>
        <dbReference type="Pfam" id="PF01609"/>
    </source>
</evidence>
<dbReference type="GO" id="GO:0004803">
    <property type="term" value="F:transposase activity"/>
    <property type="evidence" value="ECO:0007669"/>
    <property type="project" value="InterPro"/>
</dbReference>
<keyword evidence="3" id="KW-1185">Reference proteome</keyword>
<dbReference type="Proteomes" id="UP000293162">
    <property type="component" value="Unassembled WGS sequence"/>
</dbReference>
<sequence>MQLTLISLYYYVCECYNSTLRWQVQRFSNNSYQGHITDEEIITIYLFCVGFQEKIKLKSMHKYILNHWQSWFPALPSYQTFVNRLNRISFVFPGLVASLIENLDTVVSDLPIVLADSMPIITCSAKRKARIARDIVDRGFCSTKNLHYFGVKLHLVAKSRINTLPMPEYIGITPASTHDLTALRPILATIQDRVIVADKAYTDENLNQKLQNQHNSQIITPIKEKRGTPLILKQFDQAFNDLFSTVVSSIRQPVESFFHWLQEITNIQIASKVRSSSGLIIHIYGKIAAALCSWMIV</sequence>
<dbReference type="EMBL" id="SEWF01000052">
    <property type="protein sequence ID" value="RYU93190.1"/>
    <property type="molecule type" value="Genomic_DNA"/>
</dbReference>
<comment type="caution">
    <text evidence="2">The sequence shown here is derived from an EMBL/GenBank/DDBJ whole genome shotgun (WGS) entry which is preliminary data.</text>
</comment>
<dbReference type="Pfam" id="PF01609">
    <property type="entry name" value="DDE_Tnp_1"/>
    <property type="match status" value="1"/>
</dbReference>
<reference evidence="2 3" key="1">
    <citation type="submission" date="2019-02" db="EMBL/GenBank/DDBJ databases">
        <title>Bacterial novel species Emticicia sp. 17J42-9 isolated from soil.</title>
        <authorList>
            <person name="Jung H.-Y."/>
        </authorList>
    </citation>
    <scope>NUCLEOTIDE SEQUENCE [LARGE SCALE GENOMIC DNA]</scope>
    <source>
        <strain evidence="2 3">17J42-9</strain>
    </source>
</reference>
<dbReference type="RefSeq" id="WP_130023644.1">
    <property type="nucleotide sequence ID" value="NZ_SEWF01000052.1"/>
</dbReference>